<feature type="transmembrane region" description="Helical" evidence="1">
    <location>
        <begin position="78"/>
        <end position="97"/>
    </location>
</feature>
<dbReference type="Proteomes" id="UP000306229">
    <property type="component" value="Chromosome"/>
</dbReference>
<dbReference type="KEGG" id="fbe:FF125_14825"/>
<dbReference type="AlphaFoldDB" id="A0A5B7TXU2"/>
<evidence type="ECO:0000313" key="3">
    <source>
        <dbReference type="Proteomes" id="UP000306229"/>
    </source>
</evidence>
<evidence type="ECO:0008006" key="4">
    <source>
        <dbReference type="Google" id="ProtNLM"/>
    </source>
</evidence>
<feature type="transmembrane region" description="Helical" evidence="1">
    <location>
        <begin position="103"/>
        <end position="120"/>
    </location>
</feature>
<keyword evidence="1" id="KW-0472">Membrane</keyword>
<reference evidence="2 3" key="1">
    <citation type="submission" date="2019-05" db="EMBL/GenBank/DDBJ databases">
        <title>Algicella ahnfeltiae gen. nov., sp. nov., a novel marine bacterium of the family Flavobacteriaceae isolated from a red alga.</title>
        <authorList>
            <person name="Nedashkovskaya O.I."/>
            <person name="Kukhlevskiy A.D."/>
            <person name="Kim S.-G."/>
            <person name="Zhukova N.V."/>
            <person name="Mikhailov V.V."/>
        </authorList>
    </citation>
    <scope>NUCLEOTIDE SEQUENCE [LARGE SCALE GENOMIC DNA]</scope>
    <source>
        <strain evidence="2 3">10Alg115</strain>
    </source>
</reference>
<sequence>MKKIIDQIINIITIAVMTFFAIPKLLAKPQSTAGFIQFEKVIHLDADFFRIFTGISELSLALLVLIFIFNKNETIGKIAYTFLLVTMVTALGLEFFARPEPKIVLVIIAIFLALLSIYKLKSINKLPKIKL</sequence>
<dbReference type="EMBL" id="CP040749">
    <property type="protein sequence ID" value="QCX39657.1"/>
    <property type="molecule type" value="Genomic_DNA"/>
</dbReference>
<accession>A0A5B7TXU2</accession>
<name>A0A5B7TXU2_9FLAO</name>
<keyword evidence="1" id="KW-1133">Transmembrane helix</keyword>
<keyword evidence="3" id="KW-1185">Reference proteome</keyword>
<dbReference type="OrthoDB" id="1442110at2"/>
<evidence type="ECO:0000313" key="2">
    <source>
        <dbReference type="EMBL" id="QCX39657.1"/>
    </source>
</evidence>
<proteinExistence type="predicted"/>
<feature type="transmembrane region" description="Helical" evidence="1">
    <location>
        <begin position="47"/>
        <end position="69"/>
    </location>
</feature>
<feature type="transmembrane region" description="Helical" evidence="1">
    <location>
        <begin position="7"/>
        <end position="27"/>
    </location>
</feature>
<keyword evidence="1" id="KW-0812">Transmembrane</keyword>
<evidence type="ECO:0000256" key="1">
    <source>
        <dbReference type="SAM" id="Phobius"/>
    </source>
</evidence>
<organism evidence="2 3">
    <name type="scientific">Aureibaculum algae</name>
    <dbReference type="NCBI Taxonomy" id="2584122"/>
    <lineage>
        <taxon>Bacteria</taxon>
        <taxon>Pseudomonadati</taxon>
        <taxon>Bacteroidota</taxon>
        <taxon>Flavobacteriia</taxon>
        <taxon>Flavobacteriales</taxon>
        <taxon>Flavobacteriaceae</taxon>
        <taxon>Aureibaculum</taxon>
    </lineage>
</organism>
<dbReference type="RefSeq" id="WP_138950498.1">
    <property type="nucleotide sequence ID" value="NZ_CP040749.1"/>
</dbReference>
<gene>
    <name evidence="2" type="ORF">FF125_14825</name>
</gene>
<protein>
    <recommendedName>
        <fullName evidence="4">DoxX family protein</fullName>
    </recommendedName>
</protein>